<name>A0ABD2MFU5_9CUCU</name>
<keyword evidence="4" id="KW-1185">Reference proteome</keyword>
<organism evidence="3 4">
    <name type="scientific">Cryptolaemus montrouzieri</name>
    <dbReference type="NCBI Taxonomy" id="559131"/>
    <lineage>
        <taxon>Eukaryota</taxon>
        <taxon>Metazoa</taxon>
        <taxon>Ecdysozoa</taxon>
        <taxon>Arthropoda</taxon>
        <taxon>Hexapoda</taxon>
        <taxon>Insecta</taxon>
        <taxon>Pterygota</taxon>
        <taxon>Neoptera</taxon>
        <taxon>Endopterygota</taxon>
        <taxon>Coleoptera</taxon>
        <taxon>Polyphaga</taxon>
        <taxon>Cucujiformia</taxon>
        <taxon>Coccinelloidea</taxon>
        <taxon>Coccinellidae</taxon>
        <taxon>Scymninae</taxon>
        <taxon>Scymnini</taxon>
        <taxon>Cryptolaemus</taxon>
    </lineage>
</organism>
<evidence type="ECO:0000256" key="2">
    <source>
        <dbReference type="SAM" id="SignalP"/>
    </source>
</evidence>
<comment type="caution">
    <text evidence="3">The sequence shown here is derived from an EMBL/GenBank/DDBJ whole genome shotgun (WGS) entry which is preliminary data.</text>
</comment>
<protein>
    <submittedName>
        <fullName evidence="3">Uncharacterized protein</fullName>
    </submittedName>
</protein>
<gene>
    <name evidence="3" type="ORF">HHI36_009494</name>
</gene>
<feature type="compositionally biased region" description="Basic residues" evidence="1">
    <location>
        <begin position="487"/>
        <end position="503"/>
    </location>
</feature>
<accession>A0ABD2MFU5</accession>
<dbReference type="EMBL" id="JABFTP020000001">
    <property type="protein sequence ID" value="KAL3265284.1"/>
    <property type="molecule type" value="Genomic_DNA"/>
</dbReference>
<dbReference type="AlphaFoldDB" id="A0ABD2MFU5"/>
<proteinExistence type="predicted"/>
<feature type="signal peptide" evidence="2">
    <location>
        <begin position="1"/>
        <end position="17"/>
    </location>
</feature>
<feature type="compositionally biased region" description="Low complexity" evidence="1">
    <location>
        <begin position="568"/>
        <end position="585"/>
    </location>
</feature>
<dbReference type="Proteomes" id="UP001516400">
    <property type="component" value="Unassembled WGS sequence"/>
</dbReference>
<reference evidence="3 4" key="1">
    <citation type="journal article" date="2021" name="BMC Biol.">
        <title>Horizontally acquired antibacterial genes associated with adaptive radiation of ladybird beetles.</title>
        <authorList>
            <person name="Li H.S."/>
            <person name="Tang X.F."/>
            <person name="Huang Y.H."/>
            <person name="Xu Z.Y."/>
            <person name="Chen M.L."/>
            <person name="Du X.Y."/>
            <person name="Qiu B.Y."/>
            <person name="Chen P.T."/>
            <person name="Zhang W."/>
            <person name="Slipinski A."/>
            <person name="Escalona H.E."/>
            <person name="Waterhouse R.M."/>
            <person name="Zwick A."/>
            <person name="Pang H."/>
        </authorList>
    </citation>
    <scope>NUCLEOTIDE SEQUENCE [LARGE SCALE GENOMIC DNA]</scope>
    <source>
        <strain evidence="3">SYSU2018</strain>
    </source>
</reference>
<feature type="chain" id="PRO_5044776713" evidence="2">
    <location>
        <begin position="18"/>
        <end position="823"/>
    </location>
</feature>
<evidence type="ECO:0000256" key="1">
    <source>
        <dbReference type="SAM" id="MobiDB-lite"/>
    </source>
</evidence>
<evidence type="ECO:0000313" key="4">
    <source>
        <dbReference type="Proteomes" id="UP001516400"/>
    </source>
</evidence>
<feature type="region of interest" description="Disordered" evidence="1">
    <location>
        <begin position="472"/>
        <end position="617"/>
    </location>
</feature>
<keyword evidence="2" id="KW-0732">Signal</keyword>
<evidence type="ECO:0000313" key="3">
    <source>
        <dbReference type="EMBL" id="KAL3265284.1"/>
    </source>
</evidence>
<sequence>MKYEFFSLLLSIAVAVALFDNEINLKCVGKKFENVSLTAYYPDYNNEDNDKGYQDKRGRKLRTLQDYIDDRTNYVTLAMDERLHIPYGTKACIPELNQHFGHRIFFLFAYNSLTITEAAIRAGSSIQSSTSKLKDITVAIEQNFNDVHSHNDSKTSSALKRSRANLVLNSKLIYPSGNSRAAAFNQGILRFQQLLDLPLNNSSHNHVDLKVDDDTTSEEVLDINKHNLTVEIDKNTQNSSVEETGDDSKISKKQFIEDFGTDREMDSNNTNETMKNDLNSTERTSSIIINKTLDVENIPSNMTMGNETKNVTMSKRSSIEILDDDDDENITNTTISFDKIGNQTSYLPSKQKSKSPKIIEIKPQKIQEIPLNLKHHNAASIRSEEEEKDEISQNIKRDILLGNLNPFFTNPSTSSIRNTNSVFFDDKGIPSRSSRLMTPTNPFIINSVALDTSKSGSFGSSTFAGFGSTSFGSSDGVETVPSISLKQGRRGKTSRFSRFRSKPSKPSATSVETLPSVTLKDGSTRESSFGLGDSKTSQKSTVRVVPSVSLGQENKKTRFSSKFKGRGSTAVSSTSFSFTPSVSKSRPSHGRPRTPISTPSISRPATKPANIPSSTSSNAGVEILKSVDYSLPEEVGKSLSKTGPAKFKRKVGFEPRKESFSINLEKSISVDPLTLNLDMSQGSENSMLMNAYLVNNQMKNTNSQYKRSRSFDFNPSIPDRETIRMREFSSNIDRNSLFSPSLQFQIITESPQSHFESLDKFEAMQDDYEKENDLGNFNNFESDVLFKPYFNVQSPKSFQIPESTTLGHIPSKADVHMIDLSSF</sequence>